<gene>
    <name evidence="2" type="ORF">CLV84_1406</name>
</gene>
<organism evidence="2 3">
    <name type="scientific">Neolewinella xylanilytica</name>
    <dbReference type="NCBI Taxonomy" id="1514080"/>
    <lineage>
        <taxon>Bacteria</taxon>
        <taxon>Pseudomonadati</taxon>
        <taxon>Bacteroidota</taxon>
        <taxon>Saprospiria</taxon>
        <taxon>Saprospirales</taxon>
        <taxon>Lewinellaceae</taxon>
        <taxon>Neolewinella</taxon>
    </lineage>
</organism>
<sequence length="180" mass="20961">MKVLLLSFLLLTSLAGSAQIDLPPEFLLRLDSLDMRFNAPLDSDYREKTFRDENRWLEDHYTMTSRREKLELRFHIVPEHEGDRYYGLPHLAATTLAMNLGSNDEDAVTAVHSFGTEEMALYNADWARMYTFRPKRSFSDKEQAQMIALYREGRGLAYTILLFDDAPDTLDGRQLSLRFR</sequence>
<reference evidence="2 3" key="1">
    <citation type="submission" date="2018-02" db="EMBL/GenBank/DDBJ databases">
        <title>Genomic Encyclopedia of Archaeal and Bacterial Type Strains, Phase II (KMG-II): from individual species to whole genera.</title>
        <authorList>
            <person name="Goeker M."/>
        </authorList>
    </citation>
    <scope>NUCLEOTIDE SEQUENCE [LARGE SCALE GENOMIC DNA]</scope>
    <source>
        <strain evidence="2 3">DSM 29526</strain>
    </source>
</reference>
<dbReference type="OrthoDB" id="1493320at2"/>
<dbReference type="Proteomes" id="UP000237662">
    <property type="component" value="Unassembled WGS sequence"/>
</dbReference>
<keyword evidence="1" id="KW-0732">Signal</keyword>
<comment type="caution">
    <text evidence="2">The sequence shown here is derived from an EMBL/GenBank/DDBJ whole genome shotgun (WGS) entry which is preliminary data.</text>
</comment>
<proteinExistence type="predicted"/>
<name>A0A2S6IAF4_9BACT</name>
<keyword evidence="3" id="KW-1185">Reference proteome</keyword>
<dbReference type="EMBL" id="PTJC01000005">
    <property type="protein sequence ID" value="PPK88439.1"/>
    <property type="molecule type" value="Genomic_DNA"/>
</dbReference>
<protein>
    <submittedName>
        <fullName evidence="2">Uncharacterized protein</fullName>
    </submittedName>
</protein>
<dbReference type="RefSeq" id="WP_104418986.1">
    <property type="nucleotide sequence ID" value="NZ_PTJC01000005.1"/>
</dbReference>
<feature type="signal peptide" evidence="1">
    <location>
        <begin position="1"/>
        <end position="18"/>
    </location>
</feature>
<feature type="chain" id="PRO_5015751702" evidence="1">
    <location>
        <begin position="19"/>
        <end position="180"/>
    </location>
</feature>
<accession>A0A2S6IAF4</accession>
<dbReference type="AlphaFoldDB" id="A0A2S6IAF4"/>
<evidence type="ECO:0000256" key="1">
    <source>
        <dbReference type="SAM" id="SignalP"/>
    </source>
</evidence>
<evidence type="ECO:0000313" key="3">
    <source>
        <dbReference type="Proteomes" id="UP000237662"/>
    </source>
</evidence>
<evidence type="ECO:0000313" key="2">
    <source>
        <dbReference type="EMBL" id="PPK88439.1"/>
    </source>
</evidence>